<evidence type="ECO:0000256" key="3">
    <source>
        <dbReference type="ARBA" id="ARBA00022777"/>
    </source>
</evidence>
<name>E7RS85_9BACT</name>
<evidence type="ECO:0000256" key="4">
    <source>
        <dbReference type="PIRNR" id="PIRNR006078"/>
    </source>
</evidence>
<dbReference type="GO" id="GO:0008887">
    <property type="term" value="F:glycerate kinase activity"/>
    <property type="evidence" value="ECO:0007669"/>
    <property type="project" value="UniProtKB-UniRule"/>
</dbReference>
<dbReference type="HOGENOM" id="CLU_028255_0_0_10"/>
<dbReference type="Proteomes" id="UP000005580">
    <property type="component" value="Unassembled WGS sequence"/>
</dbReference>
<dbReference type="PANTHER" id="PTHR21599">
    <property type="entry name" value="GLYCERATE KINASE"/>
    <property type="match status" value="1"/>
</dbReference>
<keyword evidence="3 4" id="KW-0418">Kinase</keyword>
<keyword evidence="2 4" id="KW-0808">Transferase</keyword>
<comment type="similarity">
    <text evidence="1 4">Belongs to the glycerate kinase type-1 family.</text>
</comment>
<dbReference type="InterPro" id="IPR018197">
    <property type="entry name" value="Glycerate_kinase_RE-like"/>
</dbReference>
<dbReference type="InterPro" id="IPR036129">
    <property type="entry name" value="Glycerate_kinase_sf"/>
</dbReference>
<evidence type="ECO:0000256" key="2">
    <source>
        <dbReference type="ARBA" id="ARBA00022679"/>
    </source>
</evidence>
<dbReference type="GO" id="GO:0031388">
    <property type="term" value="P:organic acid phosphorylation"/>
    <property type="evidence" value="ECO:0007669"/>
    <property type="project" value="UniProtKB-UniRule"/>
</dbReference>
<gene>
    <name evidence="5" type="primary">garK</name>
    <name evidence="5" type="ORF">HMPREF0663_12153</name>
</gene>
<dbReference type="NCBIfam" id="TIGR00045">
    <property type="entry name" value="glycerate kinase"/>
    <property type="match status" value="1"/>
</dbReference>
<dbReference type="STRING" id="28134.SAMN05444288_2246"/>
<dbReference type="PANTHER" id="PTHR21599:SF0">
    <property type="entry name" value="GLYCERATE KINASE"/>
    <property type="match status" value="1"/>
</dbReference>
<keyword evidence="6" id="KW-1185">Reference proteome</keyword>
<dbReference type="Gene3D" id="3.40.50.10350">
    <property type="entry name" value="Glycerate kinase, domain 1"/>
    <property type="match status" value="1"/>
</dbReference>
<dbReference type="InterPro" id="IPR004381">
    <property type="entry name" value="Glycerate_kinase"/>
</dbReference>
<dbReference type="EC" id="2.7.1.31" evidence="5"/>
<comment type="caution">
    <text evidence="5">The sequence shown here is derived from an EMBL/GenBank/DDBJ whole genome shotgun (WGS) entry which is preliminary data.</text>
</comment>
<dbReference type="Pfam" id="PF02595">
    <property type="entry name" value="Gly_kinase"/>
    <property type="match status" value="2"/>
</dbReference>
<reference evidence="5" key="1">
    <citation type="submission" date="2011-01" db="EMBL/GenBank/DDBJ databases">
        <authorList>
            <person name="Muzny D."/>
            <person name="Qin X."/>
            <person name="Buhay C."/>
            <person name="Dugan-Rocha S."/>
            <person name="Ding Y."/>
            <person name="Chen G."/>
            <person name="Hawes A."/>
            <person name="Holder M."/>
            <person name="Jhangiani S."/>
            <person name="Johnson A."/>
            <person name="Khan Z."/>
            <person name="Li Z."/>
            <person name="Liu W."/>
            <person name="Liu X."/>
            <person name="Perez L."/>
            <person name="Shen H."/>
            <person name="Wang Q."/>
            <person name="Watt J."/>
            <person name="Xi L."/>
            <person name="Xin Y."/>
            <person name="Zhou J."/>
            <person name="Deng J."/>
            <person name="Jiang H."/>
            <person name="Liu Y."/>
            <person name="Qu J."/>
            <person name="Song X.-Z."/>
            <person name="Zhang L."/>
            <person name="Villasana D."/>
            <person name="Johnson A."/>
            <person name="Liu J."/>
            <person name="Liyanage D."/>
            <person name="Lorensuhewa L."/>
            <person name="Robinson T."/>
            <person name="Song A."/>
            <person name="Song B.-B."/>
            <person name="Dinh H."/>
            <person name="Thornton R."/>
            <person name="Coyle M."/>
            <person name="Francisco L."/>
            <person name="Jackson L."/>
            <person name="Javaid M."/>
            <person name="Korchina V."/>
            <person name="Kovar C."/>
            <person name="Mata R."/>
            <person name="Mathew T."/>
            <person name="Ngo R."/>
            <person name="Nguyen L."/>
            <person name="Nguyen N."/>
            <person name="Okwuonu G."/>
            <person name="Ongeri F."/>
            <person name="Pham C."/>
            <person name="Simmons D."/>
            <person name="Wilczek-Boney K."/>
            <person name="Hale W."/>
            <person name="Jakkamsetti A."/>
            <person name="Pham P."/>
            <person name="Ruth R."/>
            <person name="San Lucas F."/>
            <person name="Warren J."/>
            <person name="Zhang J."/>
            <person name="Zhao Z."/>
            <person name="Zhou C."/>
            <person name="Zhu D."/>
            <person name="Lee S."/>
            <person name="Bess C."/>
            <person name="Blankenburg K."/>
            <person name="Forbes L."/>
            <person name="Fu Q."/>
            <person name="Gubbala S."/>
            <person name="Hirani K."/>
            <person name="Jayaseelan J.C."/>
            <person name="Lara F."/>
            <person name="Munidasa M."/>
            <person name="Palculict T."/>
            <person name="Patil S."/>
            <person name="Pu L.-L."/>
            <person name="Saada N."/>
            <person name="Tang L."/>
            <person name="Weissenberger G."/>
            <person name="Zhu Y."/>
            <person name="Hemphill L."/>
            <person name="Shang Y."/>
            <person name="Youmans B."/>
            <person name="Ayvaz T."/>
            <person name="Ross M."/>
            <person name="Santibanez J."/>
            <person name="Aqrawi P."/>
            <person name="Gross S."/>
            <person name="Joshi V."/>
            <person name="Fowler G."/>
            <person name="Nazareth L."/>
            <person name="Reid J."/>
            <person name="Worley K."/>
            <person name="Petrosino J."/>
            <person name="Highlander S."/>
            <person name="Gibbs R."/>
        </authorList>
    </citation>
    <scope>NUCLEOTIDE SEQUENCE [LARGE SCALE GENOMIC DNA]</scope>
    <source>
        <strain evidence="5">ATCC 33269</strain>
    </source>
</reference>
<accession>E7RS85</accession>
<dbReference type="eggNOG" id="COG1929">
    <property type="taxonomic scope" value="Bacteria"/>
</dbReference>
<evidence type="ECO:0000313" key="6">
    <source>
        <dbReference type="Proteomes" id="UP000005580"/>
    </source>
</evidence>
<evidence type="ECO:0000256" key="1">
    <source>
        <dbReference type="ARBA" id="ARBA00006284"/>
    </source>
</evidence>
<organism evidence="5 6">
    <name type="scientific">Hoylesella oralis ATCC 33269</name>
    <dbReference type="NCBI Taxonomy" id="873533"/>
    <lineage>
        <taxon>Bacteria</taxon>
        <taxon>Pseudomonadati</taxon>
        <taxon>Bacteroidota</taxon>
        <taxon>Bacteroidia</taxon>
        <taxon>Bacteroidales</taxon>
        <taxon>Prevotellaceae</taxon>
        <taxon>Hoylesella</taxon>
    </lineage>
</organism>
<sequence length="354" mass="37652">MNIVLAIDSFKSCLTTVEAEVAAAEGAKQTVKDANVTAVPMSDGGDGMLEVFAHALHAKLVEVDVHDALMRSVRAKYAVTSDETAIIEAAQACGIALISPEERDAEHATSFGVGELINAAWYRGCRRFIVGLGGSATSDCGMGMLSALDTAISMESEPLDIVLASDVKNPLYGKNGAAFVYAMQKGATAEQVERLDMKARQFATESAKLLGRDLSMAQGAGAAGGLGYAFMQYLGAKMQSGAELLLRLTGFDTILQTADYVITGEGNADSQTLMGKLPSVILRHAKAAEVSIWLIAGSISDRERLLAAGFDRAESINPPNISLSEAMHPKTAKRNISTTVCRLLREEMVRMQNR</sequence>
<dbReference type="RefSeq" id="WP_004370367.1">
    <property type="nucleotide sequence ID" value="NZ_GL833119.1"/>
</dbReference>
<dbReference type="Gene3D" id="3.90.1510.10">
    <property type="entry name" value="Glycerate kinase, domain 2"/>
    <property type="match status" value="2"/>
</dbReference>
<dbReference type="InterPro" id="IPR018193">
    <property type="entry name" value="Glyc_kinase_flavodox-like_fold"/>
</dbReference>
<proteinExistence type="inferred from homology"/>
<dbReference type="SUPFAM" id="SSF110738">
    <property type="entry name" value="Glycerate kinase I"/>
    <property type="match status" value="1"/>
</dbReference>
<dbReference type="PIRSF" id="PIRSF006078">
    <property type="entry name" value="GlxK"/>
    <property type="match status" value="1"/>
</dbReference>
<protein>
    <submittedName>
        <fullName evidence="5">Glycerate kinase</fullName>
        <ecNumber evidence="5">2.7.1.31</ecNumber>
    </submittedName>
</protein>
<dbReference type="AlphaFoldDB" id="E7RS85"/>
<dbReference type="EMBL" id="AEPE02000006">
    <property type="protein sequence ID" value="EFZ36086.1"/>
    <property type="molecule type" value="Genomic_DNA"/>
</dbReference>
<evidence type="ECO:0000313" key="5">
    <source>
        <dbReference type="EMBL" id="EFZ36086.1"/>
    </source>
</evidence>